<dbReference type="InterPro" id="IPR058240">
    <property type="entry name" value="rSAM_sf"/>
</dbReference>
<dbReference type="KEGG" id="ain:Acin_1632"/>
<name>G4Q341_ACIIR</name>
<dbReference type="Proteomes" id="UP000007093">
    <property type="component" value="Chromosome"/>
</dbReference>
<evidence type="ECO:0000313" key="2">
    <source>
        <dbReference type="Proteomes" id="UP000007093"/>
    </source>
</evidence>
<evidence type="ECO:0000313" key="1">
    <source>
        <dbReference type="EMBL" id="AEQ22847.1"/>
    </source>
</evidence>
<dbReference type="InParanoid" id="G4Q341"/>
<organism evidence="1 2">
    <name type="scientific">Acidaminococcus intestini (strain RyC-MR95)</name>
    <dbReference type="NCBI Taxonomy" id="568816"/>
    <lineage>
        <taxon>Bacteria</taxon>
        <taxon>Bacillati</taxon>
        <taxon>Bacillota</taxon>
        <taxon>Negativicutes</taxon>
        <taxon>Acidaminococcales</taxon>
        <taxon>Acidaminococcaceae</taxon>
        <taxon>Acidaminococcus</taxon>
    </lineage>
</organism>
<gene>
    <name evidence="1" type="ordered locus">Acin_1632</name>
</gene>
<dbReference type="EMBL" id="CP003058">
    <property type="protein sequence ID" value="AEQ22847.1"/>
    <property type="molecule type" value="Genomic_DNA"/>
</dbReference>
<proteinExistence type="predicted"/>
<dbReference type="AlphaFoldDB" id="G4Q341"/>
<dbReference type="PATRIC" id="fig|568816.4.peg.1585"/>
<dbReference type="STRING" id="568816.Acin_1632"/>
<reference evidence="1 2" key="1">
    <citation type="journal article" date="2011" name="J. Bacteriol.">
        <title>Complete genome sequence of Acidaminococcus intestini RYC-MR95, a Gram-negative bacterium from the phylum Firmicutes.</title>
        <authorList>
            <person name="D'Auria G."/>
            <person name="Galan J.C."/>
            <person name="Rodriguez-Alcayna M."/>
            <person name="Moya A."/>
            <person name="Baquero F."/>
            <person name="Latorre A."/>
        </authorList>
    </citation>
    <scope>NUCLEOTIDE SEQUENCE [LARGE SCALE GENOMIC DNA]</scope>
    <source>
        <strain evidence="1 2">RyC-MR95</strain>
    </source>
</reference>
<keyword evidence="2" id="KW-1185">Reference proteome</keyword>
<accession>G4Q341</accession>
<sequence>MSQIQEDLLEVRSYYGNGVKQIILVTGDAFALPTRDLKGIGKLIASIFPRIDTISMYASIRNIKDKTDEELLALRALKLNDFNIGVDSGSEAALAFFDEGFPLHEAKEQLLRLKRLGCCYSINLMLGAGDRGKGLESARANALLANLVQSRLIFGSPLHVDRGSALGRLIQA</sequence>
<protein>
    <submittedName>
        <fullName evidence="1">Radical SAM family protein</fullName>
    </submittedName>
</protein>
<dbReference type="SUPFAM" id="SSF102114">
    <property type="entry name" value="Radical SAM enzymes"/>
    <property type="match status" value="1"/>
</dbReference>
<dbReference type="HOGENOM" id="CLU_1615444_0_0_9"/>
<dbReference type="eggNOG" id="COG1032">
    <property type="taxonomic scope" value="Bacteria"/>
</dbReference>